<dbReference type="EMBL" id="CAJJDO010000037">
    <property type="protein sequence ID" value="CAD8162228.1"/>
    <property type="molecule type" value="Genomic_DNA"/>
</dbReference>
<dbReference type="GO" id="GO:0015031">
    <property type="term" value="P:protein transport"/>
    <property type="evidence" value="ECO:0007669"/>
    <property type="project" value="UniProtKB-KW"/>
</dbReference>
<keyword evidence="6" id="KW-1185">Reference proteome</keyword>
<dbReference type="OrthoDB" id="29145at2759"/>
<evidence type="ECO:0000256" key="4">
    <source>
        <dbReference type="PIRNR" id="PIRNR005673"/>
    </source>
</evidence>
<evidence type="ECO:0000313" key="5">
    <source>
        <dbReference type="EMBL" id="CAD8162228.1"/>
    </source>
</evidence>
<dbReference type="PANTHER" id="PTHR23316">
    <property type="entry name" value="IMPORTIN ALPHA"/>
    <property type="match status" value="1"/>
</dbReference>
<sequence length="485" mass="55934">MSDFKKNLYSRQKQQDLQLLKLIPDSLPDEIKQALKSSVENLTKQEADQEKFEEYIHKVNSDDIITSFIGLNRCRKLLSNPQIAAPTEQMIELFFQTRVHIKIFDIAKNTNIPLLKYEALWIICNIGFGTQKQIQTIVDNDGINILFQALESEYVEIKELGVWALANMAGENLIFRDMLLQQGVLKVFINLANKCRDNQSETNNWGTKNLTILKTLVWAFSNLAKGKKTPEKIFFKDLVYILCQIIVETEDEEILKDACWGLSYLSQEDFLMHIIIQEQITQKLVLLLQKENQSIVIPALRILGNILTGNEEQTNVVMNCGVVQVFQKLLQNNKRNIRQEVCWSLSNIAAGSSGQVKQIIRDDQLLNSIFLLLNNETSNVIEQISYIFSNCIFSAELEDIDYLVIQHGLFQKMSLLLDMNEKIVIRVTLEGIYQIQKRVQNDQRQEQYKKFIVDSKIMDKVADQLKYSSKEISSKASKVFEIFNS</sequence>
<gene>
    <name evidence="5" type="ORF">PPENT_87.1.T0370264</name>
</gene>
<comment type="similarity">
    <text evidence="4">Belongs to the importin alpha family.</text>
</comment>
<name>A0A8S1UBK1_9CILI</name>
<evidence type="ECO:0000256" key="3">
    <source>
        <dbReference type="ARBA" id="ARBA00022927"/>
    </source>
</evidence>
<dbReference type="Pfam" id="PF00514">
    <property type="entry name" value="Arm"/>
    <property type="match status" value="1"/>
</dbReference>
<comment type="caution">
    <text evidence="5">The sequence shown here is derived from an EMBL/GenBank/DDBJ whole genome shotgun (WGS) entry which is preliminary data.</text>
</comment>
<keyword evidence="1 4" id="KW-0813">Transport</keyword>
<protein>
    <recommendedName>
        <fullName evidence="4">Importin subunit alpha</fullName>
    </recommendedName>
</protein>
<organism evidence="5 6">
    <name type="scientific">Paramecium pentaurelia</name>
    <dbReference type="NCBI Taxonomy" id="43138"/>
    <lineage>
        <taxon>Eukaryota</taxon>
        <taxon>Sar</taxon>
        <taxon>Alveolata</taxon>
        <taxon>Ciliophora</taxon>
        <taxon>Intramacronucleata</taxon>
        <taxon>Oligohymenophorea</taxon>
        <taxon>Peniculida</taxon>
        <taxon>Parameciidae</taxon>
        <taxon>Paramecium</taxon>
    </lineage>
</organism>
<keyword evidence="3 4" id="KW-0653">Protein transport</keyword>
<keyword evidence="2" id="KW-0677">Repeat</keyword>
<accession>A0A8S1UBK1</accession>
<dbReference type="InterPro" id="IPR000225">
    <property type="entry name" value="Armadillo"/>
</dbReference>
<dbReference type="PIRSF" id="PIRSF005673">
    <property type="entry name" value="Importin_alpha"/>
    <property type="match status" value="1"/>
</dbReference>
<dbReference type="SMART" id="SM00185">
    <property type="entry name" value="ARM"/>
    <property type="match status" value="5"/>
</dbReference>
<dbReference type="InterPro" id="IPR024931">
    <property type="entry name" value="Importin_alpha"/>
</dbReference>
<evidence type="ECO:0000256" key="2">
    <source>
        <dbReference type="ARBA" id="ARBA00022737"/>
    </source>
</evidence>
<proteinExistence type="inferred from homology"/>
<evidence type="ECO:0000313" key="6">
    <source>
        <dbReference type="Proteomes" id="UP000689195"/>
    </source>
</evidence>
<evidence type="ECO:0000256" key="1">
    <source>
        <dbReference type="ARBA" id="ARBA00022448"/>
    </source>
</evidence>
<dbReference type="AlphaFoldDB" id="A0A8S1UBK1"/>
<reference evidence="5" key="1">
    <citation type="submission" date="2021-01" db="EMBL/GenBank/DDBJ databases">
        <authorList>
            <consortium name="Genoscope - CEA"/>
            <person name="William W."/>
        </authorList>
    </citation>
    <scope>NUCLEOTIDE SEQUENCE</scope>
</reference>
<dbReference type="Proteomes" id="UP000689195">
    <property type="component" value="Unassembled WGS sequence"/>
</dbReference>